<feature type="region of interest" description="Disordered" evidence="2">
    <location>
        <begin position="439"/>
        <end position="539"/>
    </location>
</feature>
<accession>A0ABY1UTC7</accession>
<feature type="coiled-coil region" evidence="1">
    <location>
        <begin position="1327"/>
        <end position="1459"/>
    </location>
</feature>
<evidence type="ECO:0000256" key="2">
    <source>
        <dbReference type="SAM" id="MobiDB-lite"/>
    </source>
</evidence>
<dbReference type="EMBL" id="LT969437">
    <property type="protein sequence ID" value="SOV18604.1"/>
    <property type="molecule type" value="Genomic_DNA"/>
</dbReference>
<feature type="compositionally biased region" description="Acidic residues" evidence="2">
    <location>
        <begin position="1591"/>
        <end position="1600"/>
    </location>
</feature>
<dbReference type="SUPFAM" id="SSF50978">
    <property type="entry name" value="WD40 repeat-like"/>
    <property type="match status" value="2"/>
</dbReference>
<reference evidence="3" key="1">
    <citation type="submission" date="2016-09" db="EMBL/GenBank/DDBJ databases">
        <authorList>
            <consortium name="Pathogen Informatics"/>
            <person name="Sun Q."/>
            <person name="Inoue M."/>
        </authorList>
    </citation>
    <scope>NUCLEOTIDE SEQUENCE</scope>
</reference>
<dbReference type="InterPro" id="IPR015943">
    <property type="entry name" value="WD40/YVTN_repeat-like_dom_sf"/>
</dbReference>
<feature type="coiled-coil region" evidence="1">
    <location>
        <begin position="1097"/>
        <end position="1164"/>
    </location>
</feature>
<dbReference type="InterPro" id="IPR001680">
    <property type="entry name" value="WD40_rpt"/>
</dbReference>
<dbReference type="InterPro" id="IPR036322">
    <property type="entry name" value="WD40_repeat_dom_sf"/>
</dbReference>
<evidence type="ECO:0008006" key="5">
    <source>
        <dbReference type="Google" id="ProtNLM"/>
    </source>
</evidence>
<dbReference type="PANTHER" id="PTHR32215:SF0">
    <property type="entry name" value="CILIA- AND FLAGELLA-ASSOCIATED PROTEIN 57"/>
    <property type="match status" value="1"/>
</dbReference>
<organism evidence="3 4">
    <name type="scientific">Plasmodium gaboni</name>
    <dbReference type="NCBI Taxonomy" id="647221"/>
    <lineage>
        <taxon>Eukaryota</taxon>
        <taxon>Sar</taxon>
        <taxon>Alveolata</taxon>
        <taxon>Apicomplexa</taxon>
        <taxon>Aconoidasida</taxon>
        <taxon>Haemosporida</taxon>
        <taxon>Plasmodiidae</taxon>
        <taxon>Plasmodium</taxon>
        <taxon>Plasmodium (Laverania)</taxon>
    </lineage>
</organism>
<protein>
    <recommendedName>
        <fullName evidence="5">WD repeat-containing protein 65</fullName>
    </recommendedName>
</protein>
<keyword evidence="4" id="KW-1185">Reference proteome</keyword>
<name>A0ABY1UTC7_9APIC</name>
<gene>
    <name evidence="3" type="ORF">PGABG01_1404900</name>
</gene>
<dbReference type="PANTHER" id="PTHR32215">
    <property type="entry name" value="CILIA- AND FLAGELLA-ASSOCIATED PROTEIN 57"/>
    <property type="match status" value="1"/>
</dbReference>
<sequence length="1600" mass="190467">MYTFEKKEEERYLTKAIYAYGINKNIYNPFYLLDDNLIFYCVGTNGVLHSIIEKKQTFLLSHENSYGIICLGISSDKKLLALGEKSVNKPYISIFSNSTHKLIKRLTLEISDNASRIMNICFSSKNKYIYCITNGNTKSLFLCYDWLKEKLMFSKIFPFSLFSNICGIYINPHNSSYIALLSISVLKNVIDINPINDEGKTDVCVSIDNDQKNIKDPKKETIKNKDNYNIDNINNNDDIVSNYEVRNIFLYHNVDKNLDDIVIKNKKLEKIDNNFTNCCWLNDGILLLINKNNYIIFYDVKKEKLKIYNKHVSSQEIIKVISMNKGFSVFDNYFIYIYEKSPDLSVNLCYLLKYYIRFNYNILYNSYCLFSSCEKMLYFLEKDGNIKRYDVSKRKVLFVNNEKVNYESLRNKTNNKDDLKNINKKDDLKNINKKDDLKNINNKDDFKNTNNKDDLKNINNKDDFKNTNNKDDLKNTNNKDDLKNINNKDDFKNTNNKDDLKNTNNKDDFKNTNNKDDFKNTNNKDDLKNTNNKDDFKNTNKEYDENDLIHNSNNNLDNINHTSYIHKSCNGNFSGDENGKEEDSFNLETVVYNIGSSRINDFDVCLKHPLIILCYDDNMIRIVNYRKKEVVLENSFNNEPLHLSIHCSGHLLMVAFTDKLRIFHILYNKLKIKKEFFLKNCSCCKYSNGGNFMAVSKISTIYIYKTYTYELLYVLKSHVNYISDIIWSNNDFSIFSIGQDGYFFEYSLYNNGNKMIEVLQKEKKFLCIDLEFLDDMNKKNFNGECNNLDKKQKKYDNEYNSLNNLTSNEIKNIYISSDDKTIKQFCNSKMECVLECEYIINKILLYKNKFLIATYHNGYFSRIRFYTLPLSGIYLEIPCHILTCVNLKFDINMELLFSCSKDGSIYIFSIEKVENAFIFSQNMKNNQIDMNKQIYSKGHIYNQHDQNDTINVYADNNNTNEIYEHNMKTKRDILNYDDIDRINKIENKKKNVHMNNTDDCNNNNNNNNNCDIFNSTIQNNNGGELDDHLSSPKELCLSDLNNDSFKNDNNKNVNLSKEQMKLLQNNILLYDLSNKINYSLNEEEKDNEEILIDFFYVQKKNKEYLELEKKINNLKNQMDLEMKNKESIYKNELKKLKKEKNLEIKNLIKINKSLVKEKEKMENTCKESLYELEEKHTYFVNQLNSQFYLTNKICEEKFLKVQEEFDLYKKNSTTEILELKDQHQIQLKELQREKDEQVQKKEDYLQNCIMKYDNLQKEKEQYIKQMEEEVDEEILMITKKYENQIEQLKKDKYDLMGKFKLYEHIESELKENIQEEKDKFIKNNITAKRLHENIDNLKVDLSNLKDNIATKEKEIESKNSEIMNLNKKNEELEKVKIVLTQKIKNLESNLSPKESEIKIMREKIDEMAKCFENNHKKRVNLQIEINEYKMKIKFLHDDLLNYNKTIMNYEKILKNLQDHIKECYLHLHDKKIFNSSFLNLYNKFHKVNDVQNYDAKNVFSEYIRQKEYLENMIEVLKDKLHKETEAFRNEKIKMMNENSLLLKEINDLKMDLNFLKSEFHEAQLQNRKMKFLKKRSESKERKKEKKKNKEDIEEENIDIQ</sequence>
<evidence type="ECO:0000313" key="3">
    <source>
        <dbReference type="EMBL" id="SOV18604.1"/>
    </source>
</evidence>
<dbReference type="SMART" id="SM00320">
    <property type="entry name" value="WD40"/>
    <property type="match status" value="5"/>
</dbReference>
<proteinExistence type="predicted"/>
<feature type="coiled-coil region" evidence="1">
    <location>
        <begin position="778"/>
        <end position="808"/>
    </location>
</feature>
<evidence type="ECO:0000313" key="4">
    <source>
        <dbReference type="Proteomes" id="UP000831156"/>
    </source>
</evidence>
<feature type="region of interest" description="Disordered" evidence="2">
    <location>
        <begin position="1570"/>
        <end position="1600"/>
    </location>
</feature>
<dbReference type="Gene3D" id="1.10.287.1490">
    <property type="match status" value="1"/>
</dbReference>
<evidence type="ECO:0000256" key="1">
    <source>
        <dbReference type="SAM" id="Coils"/>
    </source>
</evidence>
<dbReference type="Gene3D" id="2.130.10.10">
    <property type="entry name" value="YVTN repeat-like/Quinoprotein amine dehydrogenase"/>
    <property type="match status" value="2"/>
</dbReference>
<keyword evidence="1" id="KW-0175">Coiled coil</keyword>
<dbReference type="Proteomes" id="UP000831156">
    <property type="component" value="Chromosome 14"/>
</dbReference>
<dbReference type="InterPro" id="IPR052993">
    <property type="entry name" value="CFA-57"/>
</dbReference>
<feature type="coiled-coil region" evidence="1">
    <location>
        <begin position="1213"/>
        <end position="1298"/>
    </location>
</feature>